<dbReference type="PANTHER" id="PTHR47331">
    <property type="entry name" value="PHD-TYPE DOMAIN-CONTAINING PROTEIN"/>
    <property type="match status" value="1"/>
</dbReference>
<evidence type="ECO:0000313" key="3">
    <source>
        <dbReference type="Proteomes" id="UP001221898"/>
    </source>
</evidence>
<dbReference type="PANTHER" id="PTHR47331:SF1">
    <property type="entry name" value="GAG-LIKE PROTEIN"/>
    <property type="match status" value="1"/>
</dbReference>
<reference evidence="2" key="1">
    <citation type="journal article" date="2023" name="Science">
        <title>Genome structures resolve the early diversification of teleost fishes.</title>
        <authorList>
            <person name="Parey E."/>
            <person name="Louis A."/>
            <person name="Montfort J."/>
            <person name="Bouchez O."/>
            <person name="Roques C."/>
            <person name="Iampietro C."/>
            <person name="Lluch J."/>
            <person name="Castinel A."/>
            <person name="Donnadieu C."/>
            <person name="Desvignes T."/>
            <person name="Floi Bucao C."/>
            <person name="Jouanno E."/>
            <person name="Wen M."/>
            <person name="Mejri S."/>
            <person name="Dirks R."/>
            <person name="Jansen H."/>
            <person name="Henkel C."/>
            <person name="Chen W.J."/>
            <person name="Zahm M."/>
            <person name="Cabau C."/>
            <person name="Klopp C."/>
            <person name="Thompson A.W."/>
            <person name="Robinson-Rechavi M."/>
            <person name="Braasch I."/>
            <person name="Lecointre G."/>
            <person name="Bobe J."/>
            <person name="Postlethwait J.H."/>
            <person name="Berthelot C."/>
            <person name="Roest Crollius H."/>
            <person name="Guiguen Y."/>
        </authorList>
    </citation>
    <scope>NUCLEOTIDE SEQUENCE</scope>
    <source>
        <strain evidence="2">NC1722</strain>
    </source>
</reference>
<accession>A0AAD7SXX6</accession>
<comment type="caution">
    <text evidence="2">The sequence shown here is derived from an EMBL/GenBank/DDBJ whole genome shotgun (WGS) entry which is preliminary data.</text>
</comment>
<gene>
    <name evidence="2" type="ORF">AAFF_G00187810</name>
</gene>
<organism evidence="2 3">
    <name type="scientific">Aldrovandia affinis</name>
    <dbReference type="NCBI Taxonomy" id="143900"/>
    <lineage>
        <taxon>Eukaryota</taxon>
        <taxon>Metazoa</taxon>
        <taxon>Chordata</taxon>
        <taxon>Craniata</taxon>
        <taxon>Vertebrata</taxon>
        <taxon>Euteleostomi</taxon>
        <taxon>Actinopterygii</taxon>
        <taxon>Neopterygii</taxon>
        <taxon>Teleostei</taxon>
        <taxon>Notacanthiformes</taxon>
        <taxon>Halosauridae</taxon>
        <taxon>Aldrovandia</taxon>
    </lineage>
</organism>
<dbReference type="InterPro" id="IPR041588">
    <property type="entry name" value="Integrase_H2C2"/>
</dbReference>
<dbReference type="Pfam" id="PF17921">
    <property type="entry name" value="Integrase_H2C2"/>
    <property type="match status" value="1"/>
</dbReference>
<dbReference type="AlphaFoldDB" id="A0AAD7SXX6"/>
<evidence type="ECO:0000259" key="1">
    <source>
        <dbReference type="Pfam" id="PF17921"/>
    </source>
</evidence>
<dbReference type="Gene3D" id="1.10.340.70">
    <property type="match status" value="1"/>
</dbReference>
<evidence type="ECO:0000313" key="2">
    <source>
        <dbReference type="EMBL" id="KAJ8410824.1"/>
    </source>
</evidence>
<dbReference type="EMBL" id="JAINUG010000025">
    <property type="protein sequence ID" value="KAJ8410824.1"/>
    <property type="molecule type" value="Genomic_DNA"/>
</dbReference>
<sequence length="126" mass="14702">MATVTTNHPLPDAQQFSSFSELVVACARCQELEPDVIHPVVLDPRHVVTKLLIRQVDSDLKHPGAERLFAELRRKFWILRGREAIRREQRSCPECQRWRAQPVNPKMADLPPARLRLYRPPFSQRD</sequence>
<keyword evidence="3" id="KW-1185">Reference proteome</keyword>
<feature type="domain" description="Integrase zinc-binding" evidence="1">
    <location>
        <begin position="49"/>
        <end position="100"/>
    </location>
</feature>
<proteinExistence type="predicted"/>
<protein>
    <recommendedName>
        <fullName evidence="1">Integrase zinc-binding domain-containing protein</fullName>
    </recommendedName>
</protein>
<dbReference type="Proteomes" id="UP001221898">
    <property type="component" value="Unassembled WGS sequence"/>
</dbReference>
<name>A0AAD7SXX6_9TELE</name>